<gene>
    <name evidence="2" type="ORF">AFUS01_LOCUS37349</name>
</gene>
<organism evidence="2 3">
    <name type="scientific">Allacma fusca</name>
    <dbReference type="NCBI Taxonomy" id="39272"/>
    <lineage>
        <taxon>Eukaryota</taxon>
        <taxon>Metazoa</taxon>
        <taxon>Ecdysozoa</taxon>
        <taxon>Arthropoda</taxon>
        <taxon>Hexapoda</taxon>
        <taxon>Collembola</taxon>
        <taxon>Symphypleona</taxon>
        <taxon>Sminthuridae</taxon>
        <taxon>Allacma</taxon>
    </lineage>
</organism>
<keyword evidence="1" id="KW-1133">Transmembrane helix</keyword>
<name>A0A8J2L8R9_9HEXA</name>
<sequence length="199" mass="22537">MTFVSIFKVKGSKSMVNLYKEKLNFNKNPVISLVCAICDQTPKYYEEFGSWADVASGKLFELAAYLNGTMELQAVFNLPEDKNLCEDGGWDDFMIPLLDGTAHISTILQLTPLHLRNIYGTNFLSQEKVIFVTGLPRKTKFNSLIRLANPFKMIAWISTLISILAIFGLLEMVIHVKSQLLQQELPKGHRCSLTFEEIL</sequence>
<dbReference type="EMBL" id="CAJVCH010543171">
    <property type="protein sequence ID" value="CAG7827358.1"/>
    <property type="molecule type" value="Genomic_DNA"/>
</dbReference>
<accession>A0A8J2L8R9</accession>
<keyword evidence="1" id="KW-0472">Membrane</keyword>
<evidence type="ECO:0000256" key="1">
    <source>
        <dbReference type="SAM" id="Phobius"/>
    </source>
</evidence>
<evidence type="ECO:0000313" key="3">
    <source>
        <dbReference type="Proteomes" id="UP000708208"/>
    </source>
</evidence>
<feature type="transmembrane region" description="Helical" evidence="1">
    <location>
        <begin position="153"/>
        <end position="174"/>
    </location>
</feature>
<keyword evidence="1" id="KW-0812">Transmembrane</keyword>
<protein>
    <submittedName>
        <fullName evidence="2">Uncharacterized protein</fullName>
    </submittedName>
</protein>
<feature type="non-terminal residue" evidence="2">
    <location>
        <position position="199"/>
    </location>
</feature>
<reference evidence="2" key="1">
    <citation type="submission" date="2021-06" db="EMBL/GenBank/DDBJ databases">
        <authorList>
            <person name="Hodson N. C."/>
            <person name="Mongue J. A."/>
            <person name="Jaron S. K."/>
        </authorList>
    </citation>
    <scope>NUCLEOTIDE SEQUENCE</scope>
</reference>
<evidence type="ECO:0000313" key="2">
    <source>
        <dbReference type="EMBL" id="CAG7827358.1"/>
    </source>
</evidence>
<dbReference type="Proteomes" id="UP000708208">
    <property type="component" value="Unassembled WGS sequence"/>
</dbReference>
<keyword evidence="3" id="KW-1185">Reference proteome</keyword>
<proteinExistence type="predicted"/>
<dbReference type="AlphaFoldDB" id="A0A8J2L8R9"/>
<comment type="caution">
    <text evidence="2">The sequence shown here is derived from an EMBL/GenBank/DDBJ whole genome shotgun (WGS) entry which is preliminary data.</text>
</comment>